<evidence type="ECO:0000256" key="3">
    <source>
        <dbReference type="SAM" id="MobiDB-lite"/>
    </source>
</evidence>
<feature type="domain" description="Chorismate-utilising enzyme C-terminal" evidence="4">
    <location>
        <begin position="200"/>
        <end position="453"/>
    </location>
</feature>
<dbReference type="NCBIfam" id="TIGR00553">
    <property type="entry name" value="pabB"/>
    <property type="match status" value="1"/>
</dbReference>
<dbReference type="PRINTS" id="PR00095">
    <property type="entry name" value="ANTSNTHASEI"/>
</dbReference>
<dbReference type="InterPro" id="IPR015890">
    <property type="entry name" value="Chorismate_C"/>
</dbReference>
<dbReference type="GO" id="GO:0000162">
    <property type="term" value="P:L-tryptophan biosynthetic process"/>
    <property type="evidence" value="ECO:0007669"/>
    <property type="project" value="TreeGrafter"/>
</dbReference>
<keyword evidence="6" id="KW-0032">Aminotransferase</keyword>
<dbReference type="InterPro" id="IPR005801">
    <property type="entry name" value="ADC_synthase"/>
</dbReference>
<dbReference type="RefSeq" id="WP_353981889.1">
    <property type="nucleotide sequence ID" value="NZ_CP159578.1"/>
</dbReference>
<dbReference type="PANTHER" id="PTHR11236">
    <property type="entry name" value="AMINOBENZOATE/ANTHRANILATE SYNTHASE"/>
    <property type="match status" value="1"/>
</dbReference>
<dbReference type="Pfam" id="PF04715">
    <property type="entry name" value="Anth_synt_I_N"/>
    <property type="match status" value="1"/>
</dbReference>
<name>A0AB74UIJ3_9GAMM</name>
<sequence>MPEARLQLAITELPYASDPAHHFTALRQRPGAVLLDSGRPAAPGGRFDILTSDPLYTLSVDEAGVHCDNGVPPLPSAPFAAQRELLAHALKHDLPQIPAALAGTLDELPFIGGLLGYWSYTLARDHRPEGNPPESRPGPDLPYARLGLYDWALIQDHQVQQTWLVASPERRRQVERWLAMPPPQEEDIVLTQPFVSDIDRAGYGERFRRVIDYLHAGDCYQVNLAQRFTARFRGDTWHAYRRLRQATPTPYGGYLRWDDKAIASLSPERFVRVADGQVETRPIKGTRARGETTQADAALAQALQESPKDRAENVMIVDLLRNDLGRVCRFGSVHVPRLCALESYANVHHLVSVVRGELSPEASALDLLAAAFPGGSITGAPKRRAMQIIDELESSQRSVYCGSLGYVDRRGHLDTSIAIRTLVADGDTLHLWGGGGVVADSDEEEEYRETLAKIGRLMTALGSANDGDAATSSTAAEGSAFNNQNI</sequence>
<evidence type="ECO:0000313" key="6">
    <source>
        <dbReference type="EMBL" id="XCJ81108.1"/>
    </source>
</evidence>
<organism evidence="6">
    <name type="scientific">Salinicola endophyticus</name>
    <dbReference type="NCBI Taxonomy" id="1949083"/>
    <lineage>
        <taxon>Bacteria</taxon>
        <taxon>Pseudomonadati</taxon>
        <taxon>Pseudomonadota</taxon>
        <taxon>Gammaproteobacteria</taxon>
        <taxon>Oceanospirillales</taxon>
        <taxon>Halomonadaceae</taxon>
        <taxon>Salinicola</taxon>
    </lineage>
</organism>
<feature type="domain" description="Anthranilate synthase component I N-terminal" evidence="5">
    <location>
        <begin position="18"/>
        <end position="164"/>
    </location>
</feature>
<accession>A0AB74UIJ3</accession>
<dbReference type="InterPro" id="IPR019999">
    <property type="entry name" value="Anth_synth_I-like"/>
</dbReference>
<dbReference type="EC" id="2.6.1.85" evidence="1"/>
<evidence type="ECO:0000256" key="2">
    <source>
        <dbReference type="ARBA" id="ARBA00022679"/>
    </source>
</evidence>
<dbReference type="InterPro" id="IPR006805">
    <property type="entry name" value="Anth_synth_I_N"/>
</dbReference>
<dbReference type="GO" id="GO:0046820">
    <property type="term" value="F:4-amino-4-deoxychorismate synthase activity"/>
    <property type="evidence" value="ECO:0007669"/>
    <property type="project" value="UniProtKB-EC"/>
</dbReference>
<evidence type="ECO:0000256" key="1">
    <source>
        <dbReference type="ARBA" id="ARBA00013139"/>
    </source>
</evidence>
<keyword evidence="2 6" id="KW-0808">Transferase</keyword>
<protein>
    <recommendedName>
        <fullName evidence="1">aminodeoxychorismate synthase</fullName>
        <ecNumber evidence="1">2.6.1.85</ecNumber>
    </recommendedName>
</protein>
<dbReference type="Pfam" id="PF00425">
    <property type="entry name" value="Chorismate_bind"/>
    <property type="match status" value="1"/>
</dbReference>
<feature type="region of interest" description="Disordered" evidence="3">
    <location>
        <begin position="466"/>
        <end position="486"/>
    </location>
</feature>
<gene>
    <name evidence="6" type="primary">pabB</name>
    <name evidence="6" type="ORF">ABV408_07975</name>
</gene>
<dbReference type="GO" id="GO:0009396">
    <property type="term" value="P:folic acid-containing compound biosynthetic process"/>
    <property type="evidence" value="ECO:0007669"/>
    <property type="project" value="InterPro"/>
</dbReference>
<dbReference type="InterPro" id="IPR005802">
    <property type="entry name" value="ADC_synth_comp_1"/>
</dbReference>
<proteinExistence type="predicted"/>
<dbReference type="Gene3D" id="3.60.120.10">
    <property type="entry name" value="Anthranilate synthase"/>
    <property type="match status" value="1"/>
</dbReference>
<dbReference type="PANTHER" id="PTHR11236:SF50">
    <property type="entry name" value="AMINODEOXYCHORISMATE SYNTHASE COMPONENT 1"/>
    <property type="match status" value="1"/>
</dbReference>
<dbReference type="EMBL" id="CP159578">
    <property type="protein sequence ID" value="XCJ81108.1"/>
    <property type="molecule type" value="Genomic_DNA"/>
</dbReference>
<reference evidence="6" key="1">
    <citation type="submission" date="2024-06" db="EMBL/GenBank/DDBJ databases">
        <title>Complete genome of Salinicola endophyticus HNIBRBA4755.</title>
        <authorList>
            <person name="Shin S.Y."/>
            <person name="Kang H."/>
            <person name="Song J."/>
        </authorList>
    </citation>
    <scope>NUCLEOTIDE SEQUENCE</scope>
    <source>
        <strain evidence="6">HNIBRBA4755</strain>
    </source>
</reference>
<dbReference type="AlphaFoldDB" id="A0AB74UIJ3"/>
<dbReference type="SUPFAM" id="SSF56322">
    <property type="entry name" value="ADC synthase"/>
    <property type="match status" value="1"/>
</dbReference>
<evidence type="ECO:0000259" key="4">
    <source>
        <dbReference type="Pfam" id="PF00425"/>
    </source>
</evidence>
<feature type="compositionally biased region" description="Low complexity" evidence="3">
    <location>
        <begin position="466"/>
        <end position="480"/>
    </location>
</feature>
<evidence type="ECO:0000259" key="5">
    <source>
        <dbReference type="Pfam" id="PF04715"/>
    </source>
</evidence>